<reference evidence="6" key="1">
    <citation type="journal article" date="2009" name="Plant Mol. Biol.">
        <title>Insights into corn genes derived from large-scale cDNA sequencing.</title>
        <authorList>
            <person name="Alexandrov N.N."/>
            <person name="Brover V.V."/>
            <person name="Freidin S."/>
            <person name="Troukhan M.E."/>
            <person name="Tatarinova T.V."/>
            <person name="Zhang H."/>
            <person name="Swaller T.J."/>
            <person name="Lu Y.P."/>
            <person name="Bouck J."/>
            <person name="Flavell R.B."/>
            <person name="Feldmann K.A."/>
        </authorList>
    </citation>
    <scope>NUCLEOTIDE SEQUENCE</scope>
</reference>
<protein>
    <recommendedName>
        <fullName evidence="5">EF-hand domain-containing protein</fullName>
    </recommendedName>
</protein>
<dbReference type="PANTHER" id="PTHR31495">
    <property type="entry name" value="PEROXYGENASE 3-RELATED"/>
    <property type="match status" value="1"/>
</dbReference>
<dbReference type="EMBL" id="EU969497">
    <property type="protein sequence ID" value="ACG41615.1"/>
    <property type="molecule type" value="mRNA"/>
</dbReference>
<keyword evidence="4" id="KW-0732">Signal</keyword>
<evidence type="ECO:0000259" key="5">
    <source>
        <dbReference type="PROSITE" id="PS50222"/>
    </source>
</evidence>
<feature type="signal peptide" evidence="4">
    <location>
        <begin position="1"/>
        <end position="37"/>
    </location>
</feature>
<dbReference type="Pfam" id="PF05042">
    <property type="entry name" value="Caleosin"/>
    <property type="match status" value="1"/>
</dbReference>
<evidence type="ECO:0000313" key="6">
    <source>
        <dbReference type="EMBL" id="ACG41615.1"/>
    </source>
</evidence>
<feature type="chain" id="PRO_5002850372" description="EF-hand domain-containing protein" evidence="4">
    <location>
        <begin position="38"/>
        <end position="326"/>
    </location>
</feature>
<dbReference type="InterPro" id="IPR007736">
    <property type="entry name" value="Caleosin-related"/>
</dbReference>
<dbReference type="PANTHER" id="PTHR31495:SF2">
    <property type="entry name" value="OS02G0734600 PROTEIN"/>
    <property type="match status" value="1"/>
</dbReference>
<organism evidence="6">
    <name type="scientific">Zea mays</name>
    <name type="common">Maize</name>
    <dbReference type="NCBI Taxonomy" id="4577"/>
    <lineage>
        <taxon>Eukaryota</taxon>
        <taxon>Viridiplantae</taxon>
        <taxon>Streptophyta</taxon>
        <taxon>Embryophyta</taxon>
        <taxon>Tracheophyta</taxon>
        <taxon>Spermatophyta</taxon>
        <taxon>Magnoliopsida</taxon>
        <taxon>Liliopsida</taxon>
        <taxon>Poales</taxon>
        <taxon>Poaceae</taxon>
        <taxon>PACMAD clade</taxon>
        <taxon>Panicoideae</taxon>
        <taxon>Andropogonodae</taxon>
        <taxon>Andropogoneae</taxon>
        <taxon>Tripsacinae</taxon>
        <taxon>Zea</taxon>
    </lineage>
</organism>
<feature type="region of interest" description="Disordered" evidence="2">
    <location>
        <begin position="299"/>
        <end position="326"/>
    </location>
</feature>
<evidence type="ECO:0000256" key="3">
    <source>
        <dbReference type="SAM" id="Phobius"/>
    </source>
</evidence>
<feature type="transmembrane region" description="Helical" evidence="3">
    <location>
        <begin position="168"/>
        <end position="187"/>
    </location>
</feature>
<dbReference type="InterPro" id="IPR002048">
    <property type="entry name" value="EF_hand_dom"/>
</dbReference>
<dbReference type="ExpressionAtlas" id="B6TWY2">
    <property type="expression patterns" value="baseline and differential"/>
</dbReference>
<dbReference type="AlphaFoldDB" id="B6TWY2"/>
<keyword evidence="3" id="KW-0472">Membrane</keyword>
<sequence length="326" mass="34252">MEVGRTPRRRASPAAAAVPSLLLFAVLFVGEVGRAAAALGGPAPALYKHASFFDRDGDGVVSFAETYGAFRALGFGLGLSSASAAFINGALGSKCRPQNATSSKLDIYIEDIRRGKHGSDSGSYDAQGRFVPEKFEEIFARHARTVPDALTSDEIDQLLQANREPGDYSGWAVGVLLAVAALFAAAARAADDDDKTQPWQCFRSCSRGCHHHHDHDHDNGAAAVADFLSGAAAKVSAAVTRECKNNSCHDNACFKDLPAITYPQCAIATCLSLPHHSRKKTACLKDCCEKCFINNGPPAPGPPVPGPPAPGPPKPDPSPTPPSPPN</sequence>
<comment type="similarity">
    <text evidence="1">Belongs to the caleosin family.</text>
</comment>
<keyword evidence="3" id="KW-1133">Transmembrane helix</keyword>
<keyword evidence="3" id="KW-0812">Transmembrane</keyword>
<name>B6TWY2_MAIZE</name>
<evidence type="ECO:0000256" key="2">
    <source>
        <dbReference type="SAM" id="MobiDB-lite"/>
    </source>
</evidence>
<evidence type="ECO:0000256" key="4">
    <source>
        <dbReference type="SAM" id="SignalP"/>
    </source>
</evidence>
<accession>B6TWY2</accession>
<dbReference type="PROSITE" id="PS50222">
    <property type="entry name" value="EF_HAND_2"/>
    <property type="match status" value="1"/>
</dbReference>
<dbReference type="GO" id="GO:0005509">
    <property type="term" value="F:calcium ion binding"/>
    <property type="evidence" value="ECO:0007669"/>
    <property type="project" value="InterPro"/>
</dbReference>
<evidence type="ECO:0000256" key="1">
    <source>
        <dbReference type="ARBA" id="ARBA00006765"/>
    </source>
</evidence>
<feature type="domain" description="EF-hand" evidence="5">
    <location>
        <begin position="53"/>
        <end position="76"/>
    </location>
</feature>
<proteinExistence type="evidence at transcript level"/>